<evidence type="ECO:0000256" key="1">
    <source>
        <dbReference type="SAM" id="MobiDB-lite"/>
    </source>
</evidence>
<protein>
    <submittedName>
        <fullName evidence="2">Uncharacterized protein</fullName>
    </submittedName>
</protein>
<gene>
    <name evidence="2" type="ORF">TPSB3V08_LOCUS5170</name>
</gene>
<feature type="region of interest" description="Disordered" evidence="1">
    <location>
        <begin position="1"/>
        <end position="45"/>
    </location>
</feature>
<accession>A0A7R9D2A3</accession>
<evidence type="ECO:0000313" key="2">
    <source>
        <dbReference type="EMBL" id="CAD7405860.1"/>
    </source>
</evidence>
<proteinExistence type="predicted"/>
<dbReference type="AlphaFoldDB" id="A0A7R9D2A3"/>
<reference evidence="2" key="1">
    <citation type="submission" date="2020-11" db="EMBL/GenBank/DDBJ databases">
        <authorList>
            <person name="Tran Van P."/>
        </authorList>
    </citation>
    <scope>NUCLEOTIDE SEQUENCE</scope>
</reference>
<dbReference type="EMBL" id="OD002674">
    <property type="protein sequence ID" value="CAD7405860.1"/>
    <property type="molecule type" value="Genomic_DNA"/>
</dbReference>
<organism evidence="2">
    <name type="scientific">Timema poppense</name>
    <name type="common">Walking stick</name>
    <dbReference type="NCBI Taxonomy" id="170557"/>
    <lineage>
        <taxon>Eukaryota</taxon>
        <taxon>Metazoa</taxon>
        <taxon>Ecdysozoa</taxon>
        <taxon>Arthropoda</taxon>
        <taxon>Hexapoda</taxon>
        <taxon>Insecta</taxon>
        <taxon>Pterygota</taxon>
        <taxon>Neoptera</taxon>
        <taxon>Polyneoptera</taxon>
        <taxon>Phasmatodea</taxon>
        <taxon>Timematodea</taxon>
        <taxon>Timematoidea</taxon>
        <taxon>Timematidae</taxon>
        <taxon>Timema</taxon>
    </lineage>
</organism>
<name>A0A7R9D2A3_TIMPO</name>
<feature type="compositionally biased region" description="Basic and acidic residues" evidence="1">
    <location>
        <begin position="36"/>
        <end position="45"/>
    </location>
</feature>
<sequence>MIIFPETKSPSSPLVLKPVGGRDRRKGRSKNITNKGEGEVQDGRRNASKLRVAGSRTLLSIFFAGRTRVRASLWAGLGAASVSLLYFARAEKDIVHGTRSIMESALNMLLESRLPETFCAKSVNKNQQGPYMIGMTINKDTISSEDQMYSMKSLKRLCSNRRVEELSGCLEKVVDGAWCHVFGQLHGEVGLRKDWWKGGGVAGC</sequence>